<keyword evidence="5" id="KW-0479">Metal-binding</keyword>
<evidence type="ECO:0000256" key="6">
    <source>
        <dbReference type="ARBA" id="ARBA00022833"/>
    </source>
</evidence>
<gene>
    <name evidence="10" type="primary">LOC110078745</name>
</gene>
<evidence type="ECO:0000256" key="4">
    <source>
        <dbReference type="ARBA" id="ARBA00013100"/>
    </source>
</evidence>
<dbReference type="SUPFAM" id="SSF55620">
    <property type="entry name" value="Tetrahydrobiopterin biosynthesis enzymes-like"/>
    <property type="match status" value="1"/>
</dbReference>
<evidence type="ECO:0000256" key="5">
    <source>
        <dbReference type="ARBA" id="ARBA00022723"/>
    </source>
</evidence>
<dbReference type="RefSeq" id="XP_020648859.2">
    <property type="nucleotide sequence ID" value="XM_020793200.2"/>
</dbReference>
<sequence>MEISRVPGEAVQVIAPRRTATFSRIDTFSASHRLACKSLSDAENKKLFGPCSQRHGHNYKVVVTVRGEIDPMSGMVVDLTDLKAYMKQAITNPLDKKHLDQDVPYFANVASTTENLAMFIWESLQKHLPENTLHKIKVYEMDELSVTYKGEAPSPSPCLGVCTVRGFPAEELNSPHERRN</sequence>
<evidence type="ECO:0000256" key="3">
    <source>
        <dbReference type="ARBA" id="ARBA00009164"/>
    </source>
</evidence>
<keyword evidence="8" id="KW-0456">Lyase</keyword>
<dbReference type="UniPathway" id="UPA00849">
    <property type="reaction ID" value="UER00819"/>
</dbReference>
<dbReference type="GO" id="GO:0046872">
    <property type="term" value="F:metal ion binding"/>
    <property type="evidence" value="ECO:0007669"/>
    <property type="project" value="UniProtKB-KW"/>
</dbReference>
<protein>
    <recommendedName>
        <fullName evidence="4">6-pyruvoyltetrahydropterin synthase</fullName>
        <ecNumber evidence="4">4.2.3.12</ecNumber>
    </recommendedName>
</protein>
<dbReference type="GeneID" id="110078745"/>
<reference evidence="10" key="1">
    <citation type="submission" date="2025-08" db="UniProtKB">
        <authorList>
            <consortium name="RefSeq"/>
        </authorList>
    </citation>
    <scope>IDENTIFICATION</scope>
</reference>
<comment type="similarity">
    <text evidence="3">Belongs to the PTPS family.</text>
</comment>
<dbReference type="GO" id="GO:0005739">
    <property type="term" value="C:mitochondrion"/>
    <property type="evidence" value="ECO:0007669"/>
    <property type="project" value="TreeGrafter"/>
</dbReference>
<dbReference type="Gene3D" id="3.30.479.10">
    <property type="entry name" value="6-pyruvoyl tetrahydropterin synthase/QueD"/>
    <property type="match status" value="1"/>
</dbReference>
<evidence type="ECO:0000256" key="1">
    <source>
        <dbReference type="ARBA" id="ARBA00001947"/>
    </source>
</evidence>
<dbReference type="Pfam" id="PF01242">
    <property type="entry name" value="PTPS"/>
    <property type="match status" value="1"/>
</dbReference>
<dbReference type="Proteomes" id="UP001652642">
    <property type="component" value="Chromosome 8"/>
</dbReference>
<evidence type="ECO:0000256" key="2">
    <source>
        <dbReference type="ARBA" id="ARBA00005126"/>
    </source>
</evidence>
<dbReference type="EC" id="4.2.3.12" evidence="4"/>
<evidence type="ECO:0000256" key="8">
    <source>
        <dbReference type="ARBA" id="ARBA00023239"/>
    </source>
</evidence>
<comment type="cofactor">
    <cofactor evidence="1">
        <name>Zn(2+)</name>
        <dbReference type="ChEBI" id="CHEBI:29105"/>
    </cofactor>
</comment>
<dbReference type="GO" id="GO:0003874">
    <property type="term" value="F:6-pyruvoyltetrahydropterin synthase activity"/>
    <property type="evidence" value="ECO:0007669"/>
    <property type="project" value="UniProtKB-EC"/>
</dbReference>
<comment type="pathway">
    <text evidence="2">Cofactor biosynthesis; tetrahydrobiopterin biosynthesis; tetrahydrobiopterin from 7,8-dihydroneopterin triphosphate: step 1/3.</text>
</comment>
<dbReference type="OrthoDB" id="14045at2759"/>
<dbReference type="KEGG" id="pvt:110078745"/>
<evidence type="ECO:0000256" key="7">
    <source>
        <dbReference type="ARBA" id="ARBA00023007"/>
    </source>
</evidence>
<dbReference type="PANTHER" id="PTHR12589:SF7">
    <property type="entry name" value="6-PYRUVOYL TETRAHYDROBIOPTERIN SYNTHASE"/>
    <property type="match status" value="1"/>
</dbReference>
<organism evidence="9 10">
    <name type="scientific">Pogona vitticeps</name>
    <name type="common">central bearded dragon</name>
    <dbReference type="NCBI Taxonomy" id="103695"/>
    <lineage>
        <taxon>Eukaryota</taxon>
        <taxon>Metazoa</taxon>
        <taxon>Chordata</taxon>
        <taxon>Craniata</taxon>
        <taxon>Vertebrata</taxon>
        <taxon>Euteleostomi</taxon>
        <taxon>Lepidosauria</taxon>
        <taxon>Squamata</taxon>
        <taxon>Bifurcata</taxon>
        <taxon>Unidentata</taxon>
        <taxon>Episquamata</taxon>
        <taxon>Toxicofera</taxon>
        <taxon>Iguania</taxon>
        <taxon>Acrodonta</taxon>
        <taxon>Agamidae</taxon>
        <taxon>Amphibolurinae</taxon>
        <taxon>Pogona</taxon>
    </lineage>
</organism>
<dbReference type="InterPro" id="IPR038418">
    <property type="entry name" value="6-PTP_synth/QueD_sf"/>
</dbReference>
<name>A0A6J0TRT9_9SAUR</name>
<keyword evidence="7" id="KW-0783">Tetrahydrobiopterin biosynthesis</keyword>
<dbReference type="InParanoid" id="A0A6J0TRT9"/>
<dbReference type="InterPro" id="IPR007115">
    <property type="entry name" value="6-PTP_synth/QueD"/>
</dbReference>
<dbReference type="AlphaFoldDB" id="A0A6J0TRT9"/>
<keyword evidence="9" id="KW-1185">Reference proteome</keyword>
<evidence type="ECO:0000313" key="9">
    <source>
        <dbReference type="Proteomes" id="UP001652642"/>
    </source>
</evidence>
<dbReference type="PANTHER" id="PTHR12589">
    <property type="entry name" value="PYRUVOYL TETRAHYDROBIOPTERIN SYNTHASE"/>
    <property type="match status" value="1"/>
</dbReference>
<dbReference type="GO" id="GO:0006729">
    <property type="term" value="P:tetrahydrobiopterin biosynthetic process"/>
    <property type="evidence" value="ECO:0007669"/>
    <property type="project" value="UniProtKB-UniPathway"/>
</dbReference>
<accession>A0A6J0TRT9</accession>
<evidence type="ECO:0000313" key="10">
    <source>
        <dbReference type="RefSeq" id="XP_020648859.2"/>
    </source>
</evidence>
<proteinExistence type="inferred from homology"/>
<keyword evidence="6" id="KW-0862">Zinc</keyword>